<dbReference type="GO" id="GO:0019323">
    <property type="term" value="P:pentose catabolic process"/>
    <property type="evidence" value="ECO:0007669"/>
    <property type="project" value="TreeGrafter"/>
</dbReference>
<evidence type="ECO:0000313" key="4">
    <source>
        <dbReference type="EMBL" id="RKR07692.1"/>
    </source>
</evidence>
<dbReference type="EMBL" id="RBIN01000001">
    <property type="protein sequence ID" value="RKR07692.1"/>
    <property type="molecule type" value="Genomic_DNA"/>
</dbReference>
<keyword evidence="2" id="KW-0456">Lyase</keyword>
<gene>
    <name evidence="4" type="ORF">C7446_0508</name>
</gene>
<evidence type="ECO:0000256" key="2">
    <source>
        <dbReference type="ARBA" id="ARBA00023239"/>
    </source>
</evidence>
<dbReference type="OrthoDB" id="5500703at2"/>
<dbReference type="AlphaFoldDB" id="A0A420X1K9"/>
<proteinExistence type="predicted"/>
<dbReference type="InterPro" id="IPR036409">
    <property type="entry name" value="Aldolase_II/adducin_N_sf"/>
</dbReference>
<keyword evidence="1" id="KW-0479">Metal-binding</keyword>
<dbReference type="PANTHER" id="PTHR22789">
    <property type="entry name" value="FUCULOSE PHOSPHATE ALDOLASE"/>
    <property type="match status" value="1"/>
</dbReference>
<dbReference type="SUPFAM" id="SSF53639">
    <property type="entry name" value="AraD/HMP-PK domain-like"/>
    <property type="match status" value="1"/>
</dbReference>
<name>A0A420X1K9_9GAMM</name>
<dbReference type="Pfam" id="PF00596">
    <property type="entry name" value="Aldolase_II"/>
    <property type="match status" value="1"/>
</dbReference>
<sequence length="218" mass="24409">MTENEKRQLIVDHCLEMNQNGLNQGTSGNISLRHERGMLISPSGIDYREMRAEEIVFVDHDGQPHGRLNPSSEWRFHLAILNRYEAFNSIVHSHPIHATALAICRQDIPAAHYMVAAAGGETIPCARYETFGTDALSEAVLEVLEGHKACLLANHGMIACGETLPRAMWLAVEVETLARQYVIASSIGTPHILDHQEMVKVTEKFRNYGRQPNRTSTR</sequence>
<dbReference type="Gene3D" id="3.40.225.10">
    <property type="entry name" value="Class II aldolase/adducin N-terminal domain"/>
    <property type="match status" value="1"/>
</dbReference>
<dbReference type="GO" id="GO:0005829">
    <property type="term" value="C:cytosol"/>
    <property type="evidence" value="ECO:0007669"/>
    <property type="project" value="TreeGrafter"/>
</dbReference>
<reference evidence="4 5" key="1">
    <citation type="submission" date="2018-10" db="EMBL/GenBank/DDBJ databases">
        <title>Genomic Encyclopedia of Type Strains, Phase IV (KMG-IV): sequencing the most valuable type-strain genomes for metagenomic binning, comparative biology and taxonomic classification.</title>
        <authorList>
            <person name="Goeker M."/>
        </authorList>
    </citation>
    <scope>NUCLEOTIDE SEQUENCE [LARGE SCALE GENOMIC DNA]</scope>
    <source>
        <strain evidence="4 5">DSM 23229</strain>
    </source>
</reference>
<evidence type="ECO:0000256" key="1">
    <source>
        <dbReference type="ARBA" id="ARBA00022723"/>
    </source>
</evidence>
<evidence type="ECO:0000259" key="3">
    <source>
        <dbReference type="SMART" id="SM01007"/>
    </source>
</evidence>
<evidence type="ECO:0000313" key="5">
    <source>
        <dbReference type="Proteomes" id="UP000281975"/>
    </source>
</evidence>
<accession>A0A420X1K9</accession>
<dbReference type="Proteomes" id="UP000281975">
    <property type="component" value="Unassembled WGS sequence"/>
</dbReference>
<dbReference type="GO" id="GO:0016832">
    <property type="term" value="F:aldehyde-lyase activity"/>
    <property type="evidence" value="ECO:0007669"/>
    <property type="project" value="TreeGrafter"/>
</dbReference>
<dbReference type="GO" id="GO:0046872">
    <property type="term" value="F:metal ion binding"/>
    <property type="evidence" value="ECO:0007669"/>
    <property type="project" value="UniProtKB-KW"/>
</dbReference>
<dbReference type="SMART" id="SM01007">
    <property type="entry name" value="Aldolase_II"/>
    <property type="match status" value="1"/>
</dbReference>
<keyword evidence="5" id="KW-1185">Reference proteome</keyword>
<dbReference type="RefSeq" id="WP_121170950.1">
    <property type="nucleotide sequence ID" value="NZ_RBIN01000001.1"/>
</dbReference>
<comment type="caution">
    <text evidence="4">The sequence shown here is derived from an EMBL/GenBank/DDBJ whole genome shotgun (WGS) entry which is preliminary data.</text>
</comment>
<dbReference type="InterPro" id="IPR050197">
    <property type="entry name" value="Aldolase_class_II_sugar_metab"/>
</dbReference>
<organism evidence="4 5">
    <name type="scientific">Kushneria sinocarnis</name>
    <dbReference type="NCBI Taxonomy" id="595502"/>
    <lineage>
        <taxon>Bacteria</taxon>
        <taxon>Pseudomonadati</taxon>
        <taxon>Pseudomonadota</taxon>
        <taxon>Gammaproteobacteria</taxon>
        <taxon>Oceanospirillales</taxon>
        <taxon>Halomonadaceae</taxon>
        <taxon>Kushneria</taxon>
    </lineage>
</organism>
<feature type="domain" description="Class II aldolase/adducin N-terminal" evidence="3">
    <location>
        <begin position="8"/>
        <end position="182"/>
    </location>
</feature>
<dbReference type="PANTHER" id="PTHR22789:SF0">
    <property type="entry name" value="3-OXO-TETRONATE 4-PHOSPHATE DECARBOXYLASE-RELATED"/>
    <property type="match status" value="1"/>
</dbReference>
<protein>
    <submittedName>
        <fullName evidence="4">L-fuculose-phosphate aldolase</fullName>
    </submittedName>
</protein>
<dbReference type="InterPro" id="IPR001303">
    <property type="entry name" value="Aldolase_II/adducin_N"/>
</dbReference>